<dbReference type="GO" id="GO:0015833">
    <property type="term" value="P:peptide transport"/>
    <property type="evidence" value="ECO:0007669"/>
    <property type="project" value="TreeGrafter"/>
</dbReference>
<feature type="chain" id="PRO_5039627147" evidence="1">
    <location>
        <begin position="21"/>
        <end position="535"/>
    </location>
</feature>
<dbReference type="RefSeq" id="WP_112118404.1">
    <property type="nucleotide sequence ID" value="NZ_UAQE01000004.1"/>
</dbReference>
<dbReference type="GO" id="GO:0030288">
    <property type="term" value="C:outer membrane-bounded periplasmic space"/>
    <property type="evidence" value="ECO:0007669"/>
    <property type="project" value="TreeGrafter"/>
</dbReference>
<dbReference type="InterPro" id="IPR000914">
    <property type="entry name" value="SBP_5_dom"/>
</dbReference>
<protein>
    <submittedName>
        <fullName evidence="3">Nickel import ABC transporter nickel-binding protein NikA</fullName>
    </submittedName>
</protein>
<sequence length="535" mass="60851">MKKIMSLLVLLIVSGSMLVACGNSDDKTKKDKAKGENEHVLTISWPKDIGEVNPHLYAPNEMFAQAMLYDPLVRYGNDGQIEPGLATAWEMSQDGKSYIFTLRDNVLYSDGSQLTADNVKRNIETVVENIAPHSWLEVVAVIDRVEVLDKLKLQIHLKEPYYPFLQELTLIRPLRMLGDSGFPASGTTKDGIEKAVGTGPWILTDYKQDNFAEFSRNEHYWGEKPKLEKVIVKIIPDSQARMMALEKGDIDLIFGSGQLAPEELRALEKNPQYQTLISEPSSTRILSFNSDYGVTQDKDVRLALQYAFDRQTIIEHVLNGIEQEAKSLFAPEFPYSDIPFESYSYDLEKAQQLLDKAGWIFEEGAPFRSKDGQALTITIPYNSNDQVHKSIFEYLQGAWRELGVDVKLIGEEDQLFRTRSKTGEFNVIMNDTWGAPYDPHMYLRMMTGEKQIGHYALKGTAHSEQLAANIAKVIRSTDESERQSLYEAILQTIHEEAIFMPLSYRTNYLVANQRLANLSFSMQQFEVPLNQYEVK</sequence>
<evidence type="ECO:0000313" key="4">
    <source>
        <dbReference type="Proteomes" id="UP000251431"/>
    </source>
</evidence>
<dbReference type="PANTHER" id="PTHR30290">
    <property type="entry name" value="PERIPLASMIC BINDING COMPONENT OF ABC TRANSPORTER"/>
    <property type="match status" value="1"/>
</dbReference>
<organism evidence="3 4">
    <name type="scientific">Lysinibacillus capsici</name>
    <dbReference type="NCBI Taxonomy" id="2115968"/>
    <lineage>
        <taxon>Bacteria</taxon>
        <taxon>Bacillati</taxon>
        <taxon>Bacillota</taxon>
        <taxon>Bacilli</taxon>
        <taxon>Bacillales</taxon>
        <taxon>Bacillaceae</taxon>
        <taxon>Lysinibacillus</taxon>
    </lineage>
</organism>
<dbReference type="SUPFAM" id="SSF53850">
    <property type="entry name" value="Periplasmic binding protein-like II"/>
    <property type="match status" value="1"/>
</dbReference>
<dbReference type="PANTHER" id="PTHR30290:SF37">
    <property type="entry name" value="NICKEL-BINDING PERIPLASMIC PROTEIN"/>
    <property type="match status" value="1"/>
</dbReference>
<dbReference type="CDD" id="cd08489">
    <property type="entry name" value="PBP2_NikA"/>
    <property type="match status" value="1"/>
</dbReference>
<keyword evidence="1" id="KW-0732">Signal</keyword>
<gene>
    <name evidence="3" type="primary">nikA</name>
    <name evidence="3" type="ORF">NCTC7582_04430</name>
</gene>
<dbReference type="AlphaFoldDB" id="A0A2X0ZZY5"/>
<evidence type="ECO:0000313" key="3">
    <source>
        <dbReference type="EMBL" id="SPU38468.1"/>
    </source>
</evidence>
<dbReference type="Proteomes" id="UP000251431">
    <property type="component" value="Unassembled WGS sequence"/>
</dbReference>
<dbReference type="InterPro" id="IPR011980">
    <property type="entry name" value="CntA-like"/>
</dbReference>
<reference evidence="3 4" key="1">
    <citation type="submission" date="2018-06" db="EMBL/GenBank/DDBJ databases">
        <authorList>
            <consortium name="Pathogen Informatics"/>
            <person name="Doyle S."/>
        </authorList>
    </citation>
    <scope>NUCLEOTIDE SEQUENCE [LARGE SCALE GENOMIC DNA]</scope>
    <source>
        <strain evidence="3 4">NCTC7582</strain>
    </source>
</reference>
<dbReference type="GO" id="GO:0016151">
    <property type="term" value="F:nickel cation binding"/>
    <property type="evidence" value="ECO:0007669"/>
    <property type="project" value="InterPro"/>
</dbReference>
<dbReference type="PIRSF" id="PIRSF002741">
    <property type="entry name" value="MppA"/>
    <property type="match status" value="1"/>
</dbReference>
<feature type="signal peptide" evidence="1">
    <location>
        <begin position="1"/>
        <end position="20"/>
    </location>
</feature>
<dbReference type="GO" id="GO:0015675">
    <property type="term" value="P:nickel cation transport"/>
    <property type="evidence" value="ECO:0007669"/>
    <property type="project" value="InterPro"/>
</dbReference>
<dbReference type="NCBIfam" id="TIGR02294">
    <property type="entry name" value="nickel_nikA"/>
    <property type="match status" value="1"/>
</dbReference>
<dbReference type="GO" id="GO:1904680">
    <property type="term" value="F:peptide transmembrane transporter activity"/>
    <property type="evidence" value="ECO:0007669"/>
    <property type="project" value="TreeGrafter"/>
</dbReference>
<accession>A0A2X0ZZY5</accession>
<dbReference type="EMBL" id="UAQE01000004">
    <property type="protein sequence ID" value="SPU38468.1"/>
    <property type="molecule type" value="Genomic_DNA"/>
</dbReference>
<feature type="domain" description="Solute-binding protein family 5" evidence="2">
    <location>
        <begin position="80"/>
        <end position="451"/>
    </location>
</feature>
<dbReference type="Gene3D" id="3.40.190.10">
    <property type="entry name" value="Periplasmic binding protein-like II"/>
    <property type="match status" value="1"/>
</dbReference>
<name>A0A2X0ZZY5_9BACI</name>
<evidence type="ECO:0000256" key="1">
    <source>
        <dbReference type="SAM" id="SignalP"/>
    </source>
</evidence>
<evidence type="ECO:0000259" key="2">
    <source>
        <dbReference type="Pfam" id="PF00496"/>
    </source>
</evidence>
<proteinExistence type="predicted"/>
<dbReference type="GO" id="GO:0020037">
    <property type="term" value="F:heme binding"/>
    <property type="evidence" value="ECO:0007669"/>
    <property type="project" value="InterPro"/>
</dbReference>
<dbReference type="Pfam" id="PF00496">
    <property type="entry name" value="SBP_bac_5"/>
    <property type="match status" value="1"/>
</dbReference>
<dbReference type="InterPro" id="IPR039424">
    <property type="entry name" value="SBP_5"/>
</dbReference>
<dbReference type="InterPro" id="IPR030678">
    <property type="entry name" value="Peptide/Ni-bd"/>
</dbReference>
<dbReference type="PROSITE" id="PS51257">
    <property type="entry name" value="PROKAR_LIPOPROTEIN"/>
    <property type="match status" value="1"/>
</dbReference>
<dbReference type="Gene3D" id="3.10.105.10">
    <property type="entry name" value="Dipeptide-binding Protein, Domain 3"/>
    <property type="match status" value="1"/>
</dbReference>
<dbReference type="GO" id="GO:0043190">
    <property type="term" value="C:ATP-binding cassette (ABC) transporter complex"/>
    <property type="evidence" value="ECO:0007669"/>
    <property type="project" value="InterPro"/>
</dbReference>